<evidence type="ECO:0000256" key="7">
    <source>
        <dbReference type="SAM" id="MobiDB-lite"/>
    </source>
</evidence>
<feature type="region of interest" description="Disordered" evidence="7">
    <location>
        <begin position="313"/>
        <end position="359"/>
    </location>
</feature>
<dbReference type="FunFam" id="1.10.510.10:FF:000021">
    <property type="entry name" value="Serine/threonine protein kinase"/>
    <property type="match status" value="1"/>
</dbReference>
<keyword evidence="5 9" id="KW-0418">Kinase</keyword>
<keyword evidence="10" id="KW-1185">Reference proteome</keyword>
<sequence length="545" mass="59377">MAKPALINDRYELQAVPLAKGGMGEVWAGRDTTLDREVAVKFVRFPDPETDEELVSRFRRESRITARLQHPGVPAIFDVGTHDGRPYLVMELVRGISVSDLIAEHDTLPLGWAAAIAAQTCSVLTAAHQARLVHRDLKPANLMLQPDGTVKVLDFGLAVALDVADLSRLTRTGQPIGTPAYMAPEQIQNATSSARSDLYSLGCVLYEMLTGVQLFTGSTAYAVMHKQVYQRPTPLRGHRSDIPAELDELVSDLLAKEVDDRPDSAPTVYHRLLPFTHDLETLPGVLTNPDTPNPTRMYASVLSRGFPSLDATGTVVSRGSSGSTLGAARSPVSEESPSEATATPTPSEIDGSARGRSTITREELESVKNRAITHAESSRHEEAAELLRDTVDTGSRTFGSTDSDVIGLRLEWARVLFDGGQYQRAGPVYHALATDLAQRDGLDTELVLHCRLRNATCHALGGNPGHALLIMNGLLADEQRVFGDDHPRTLDLRRQIGMIQFGAGRTEEAETTLSRLLDDLLRTHDPEHPTVVKVRELLDGLPTRG</sequence>
<dbReference type="PROSITE" id="PS50011">
    <property type="entry name" value="PROTEIN_KINASE_DOM"/>
    <property type="match status" value="1"/>
</dbReference>
<evidence type="ECO:0000256" key="5">
    <source>
        <dbReference type="ARBA" id="ARBA00022777"/>
    </source>
</evidence>
<dbReference type="InParanoid" id="A0A2T0H214"/>
<dbReference type="Proteomes" id="UP000239352">
    <property type="component" value="Unassembled WGS sequence"/>
</dbReference>
<dbReference type="CDD" id="cd14014">
    <property type="entry name" value="STKc_PknB_like"/>
    <property type="match status" value="1"/>
</dbReference>
<protein>
    <recommendedName>
        <fullName evidence="1">non-specific serine/threonine protein kinase</fullName>
        <ecNumber evidence="1">2.7.11.1</ecNumber>
    </recommendedName>
</protein>
<dbReference type="AlphaFoldDB" id="A0A2T0H214"/>
<dbReference type="InterPro" id="IPR008271">
    <property type="entry name" value="Ser/Thr_kinase_AS"/>
</dbReference>
<dbReference type="EC" id="2.7.11.1" evidence="1"/>
<organism evidence="9 10">
    <name type="scientific">Actinopolyspora mortivallis</name>
    <dbReference type="NCBI Taxonomy" id="33906"/>
    <lineage>
        <taxon>Bacteria</taxon>
        <taxon>Bacillati</taxon>
        <taxon>Actinomycetota</taxon>
        <taxon>Actinomycetes</taxon>
        <taxon>Actinopolysporales</taxon>
        <taxon>Actinopolysporaceae</taxon>
        <taxon>Actinopolyspora</taxon>
    </lineage>
</organism>
<keyword evidence="6" id="KW-0067">ATP-binding</keyword>
<dbReference type="Gene3D" id="1.10.510.10">
    <property type="entry name" value="Transferase(Phosphotransferase) domain 1"/>
    <property type="match status" value="1"/>
</dbReference>
<gene>
    <name evidence="9" type="ORF">CEP50_01560</name>
</gene>
<reference evidence="9 10" key="1">
    <citation type="submission" date="2018-03" db="EMBL/GenBank/DDBJ databases">
        <title>Actinopolyspora mortivallis from Sahara, screening for active biomolecules.</title>
        <authorList>
            <person name="Selama O."/>
            <person name="Wellington E.M.H."/>
            <person name="Hacene H."/>
        </authorList>
    </citation>
    <scope>NUCLEOTIDE SEQUENCE [LARGE SCALE GENOMIC DNA]</scope>
    <source>
        <strain evidence="9 10">M5A</strain>
    </source>
</reference>
<dbReference type="InterPro" id="IPR000719">
    <property type="entry name" value="Prot_kinase_dom"/>
</dbReference>
<dbReference type="PROSITE" id="PS00108">
    <property type="entry name" value="PROTEIN_KINASE_ST"/>
    <property type="match status" value="1"/>
</dbReference>
<dbReference type="InterPro" id="IPR011009">
    <property type="entry name" value="Kinase-like_dom_sf"/>
</dbReference>
<dbReference type="RefSeq" id="WP_106112271.1">
    <property type="nucleotide sequence ID" value="NZ_PVSR01000001.1"/>
</dbReference>
<evidence type="ECO:0000256" key="1">
    <source>
        <dbReference type="ARBA" id="ARBA00012513"/>
    </source>
</evidence>
<keyword evidence="4" id="KW-0547">Nucleotide-binding</keyword>
<proteinExistence type="predicted"/>
<feature type="domain" description="Protein kinase" evidence="8">
    <location>
        <begin position="12"/>
        <end position="273"/>
    </location>
</feature>
<evidence type="ECO:0000256" key="6">
    <source>
        <dbReference type="ARBA" id="ARBA00022840"/>
    </source>
</evidence>
<evidence type="ECO:0000259" key="8">
    <source>
        <dbReference type="PROSITE" id="PS50011"/>
    </source>
</evidence>
<name>A0A2T0H214_ACTMO</name>
<dbReference type="Gene3D" id="1.25.40.10">
    <property type="entry name" value="Tetratricopeptide repeat domain"/>
    <property type="match status" value="1"/>
</dbReference>
<evidence type="ECO:0000313" key="9">
    <source>
        <dbReference type="EMBL" id="PRW65418.1"/>
    </source>
</evidence>
<evidence type="ECO:0000256" key="4">
    <source>
        <dbReference type="ARBA" id="ARBA00022741"/>
    </source>
</evidence>
<evidence type="ECO:0000256" key="3">
    <source>
        <dbReference type="ARBA" id="ARBA00022679"/>
    </source>
</evidence>
<dbReference type="PANTHER" id="PTHR43289:SF6">
    <property type="entry name" value="SERINE_THREONINE-PROTEIN KINASE NEKL-3"/>
    <property type="match status" value="1"/>
</dbReference>
<dbReference type="SUPFAM" id="SSF48452">
    <property type="entry name" value="TPR-like"/>
    <property type="match status" value="1"/>
</dbReference>
<dbReference type="SMART" id="SM00220">
    <property type="entry name" value="S_TKc"/>
    <property type="match status" value="1"/>
</dbReference>
<comment type="caution">
    <text evidence="9">The sequence shown here is derived from an EMBL/GenBank/DDBJ whole genome shotgun (WGS) entry which is preliminary data.</text>
</comment>
<accession>A0A2T0H214</accession>
<keyword evidence="2 9" id="KW-0723">Serine/threonine-protein kinase</keyword>
<evidence type="ECO:0000313" key="10">
    <source>
        <dbReference type="Proteomes" id="UP000239352"/>
    </source>
</evidence>
<dbReference type="SUPFAM" id="SSF56112">
    <property type="entry name" value="Protein kinase-like (PK-like)"/>
    <property type="match status" value="1"/>
</dbReference>
<keyword evidence="3" id="KW-0808">Transferase</keyword>
<dbReference type="Gene3D" id="3.30.200.20">
    <property type="entry name" value="Phosphorylase Kinase, domain 1"/>
    <property type="match status" value="1"/>
</dbReference>
<evidence type="ECO:0000256" key="2">
    <source>
        <dbReference type="ARBA" id="ARBA00022527"/>
    </source>
</evidence>
<feature type="compositionally biased region" description="Polar residues" evidence="7">
    <location>
        <begin position="333"/>
        <end position="346"/>
    </location>
</feature>
<dbReference type="STRING" id="1050202.GCA_000384035_01148"/>
<dbReference type="InterPro" id="IPR011990">
    <property type="entry name" value="TPR-like_helical_dom_sf"/>
</dbReference>
<dbReference type="Pfam" id="PF00069">
    <property type="entry name" value="Pkinase"/>
    <property type="match status" value="1"/>
</dbReference>
<feature type="compositionally biased region" description="Low complexity" evidence="7">
    <location>
        <begin position="313"/>
        <end position="326"/>
    </location>
</feature>
<dbReference type="EMBL" id="PVSR01000001">
    <property type="protein sequence ID" value="PRW65418.1"/>
    <property type="molecule type" value="Genomic_DNA"/>
</dbReference>
<dbReference type="PANTHER" id="PTHR43289">
    <property type="entry name" value="MITOGEN-ACTIVATED PROTEIN KINASE KINASE KINASE 20-RELATED"/>
    <property type="match status" value="1"/>
</dbReference>
<dbReference type="GO" id="GO:0004674">
    <property type="term" value="F:protein serine/threonine kinase activity"/>
    <property type="evidence" value="ECO:0007669"/>
    <property type="project" value="UniProtKB-KW"/>
</dbReference>
<dbReference type="GO" id="GO:0005524">
    <property type="term" value="F:ATP binding"/>
    <property type="evidence" value="ECO:0007669"/>
    <property type="project" value="UniProtKB-KW"/>
</dbReference>